<evidence type="ECO:0000313" key="2">
    <source>
        <dbReference type="Proteomes" id="UP000325313"/>
    </source>
</evidence>
<comment type="caution">
    <text evidence="1">The sequence shown here is derived from an EMBL/GenBank/DDBJ whole genome shotgun (WGS) entry which is preliminary data.</text>
</comment>
<dbReference type="EMBL" id="VDEP01000004">
    <property type="protein sequence ID" value="KAA1138097.1"/>
    <property type="molecule type" value="Genomic_DNA"/>
</dbReference>
<accession>A0A5B0SJU8</accession>
<organism evidence="1 2">
    <name type="scientific">Puccinia graminis f. sp. tritici</name>
    <dbReference type="NCBI Taxonomy" id="56615"/>
    <lineage>
        <taxon>Eukaryota</taxon>
        <taxon>Fungi</taxon>
        <taxon>Dikarya</taxon>
        <taxon>Basidiomycota</taxon>
        <taxon>Pucciniomycotina</taxon>
        <taxon>Pucciniomycetes</taxon>
        <taxon>Pucciniales</taxon>
        <taxon>Pucciniaceae</taxon>
        <taxon>Puccinia</taxon>
    </lineage>
</organism>
<protein>
    <submittedName>
        <fullName evidence="1">Uncharacterized protein</fullName>
    </submittedName>
</protein>
<reference evidence="1 2" key="1">
    <citation type="submission" date="2019-05" db="EMBL/GenBank/DDBJ databases">
        <title>Emergence of the Ug99 lineage of the wheat stem rust pathogen through somatic hybridization.</title>
        <authorList>
            <person name="Li F."/>
            <person name="Upadhyaya N.M."/>
            <person name="Sperschneider J."/>
            <person name="Matny O."/>
            <person name="Nguyen-Phuc H."/>
            <person name="Mago R."/>
            <person name="Raley C."/>
            <person name="Miller M.E."/>
            <person name="Silverstein K.A.T."/>
            <person name="Henningsen E."/>
            <person name="Hirsch C.D."/>
            <person name="Visser B."/>
            <person name="Pretorius Z.A."/>
            <person name="Steffenson B.J."/>
            <person name="Schwessinger B."/>
            <person name="Dodds P.N."/>
            <person name="Figueroa M."/>
        </authorList>
    </citation>
    <scope>NUCLEOTIDE SEQUENCE [LARGE SCALE GENOMIC DNA]</scope>
    <source>
        <strain evidence="1 2">Ug99</strain>
    </source>
</reference>
<dbReference type="Proteomes" id="UP000325313">
    <property type="component" value="Unassembled WGS sequence"/>
</dbReference>
<dbReference type="AlphaFoldDB" id="A0A5B0SJU8"/>
<sequence length="55" mass="6221">MRVFDDCIVPITWLTVGSQFQSDFILVASRIRLLSKELKDNLRTVCGPSRDVPSP</sequence>
<evidence type="ECO:0000313" key="1">
    <source>
        <dbReference type="EMBL" id="KAA1138097.1"/>
    </source>
</evidence>
<gene>
    <name evidence="1" type="ORF">PGTUg99_030711</name>
</gene>
<name>A0A5B0SJU8_PUCGR</name>
<proteinExistence type="predicted"/>